<accession>A0A1M5KD34</accession>
<proteinExistence type="predicted"/>
<evidence type="ECO:0000256" key="1">
    <source>
        <dbReference type="SAM" id="MobiDB-lite"/>
    </source>
</evidence>
<feature type="chain" id="PRO_5012477354" evidence="2">
    <location>
        <begin position="24"/>
        <end position="55"/>
    </location>
</feature>
<organism evidence="3 4">
    <name type="scientific">Kaistia soli DSM 19436</name>
    <dbReference type="NCBI Taxonomy" id="1122133"/>
    <lineage>
        <taxon>Bacteria</taxon>
        <taxon>Pseudomonadati</taxon>
        <taxon>Pseudomonadota</taxon>
        <taxon>Alphaproteobacteria</taxon>
        <taxon>Hyphomicrobiales</taxon>
        <taxon>Kaistiaceae</taxon>
        <taxon>Kaistia</taxon>
    </lineage>
</organism>
<dbReference type="EMBL" id="FQUP01000005">
    <property type="protein sequence ID" value="SHG50657.1"/>
    <property type="molecule type" value="Genomic_DNA"/>
</dbReference>
<evidence type="ECO:0000256" key="2">
    <source>
        <dbReference type="SAM" id="SignalP"/>
    </source>
</evidence>
<feature type="signal peptide" evidence="2">
    <location>
        <begin position="1"/>
        <end position="23"/>
    </location>
</feature>
<protein>
    <submittedName>
        <fullName evidence="3">Uncharacterized protein</fullName>
    </submittedName>
</protein>
<dbReference type="Proteomes" id="UP000184485">
    <property type="component" value="Unassembled WGS sequence"/>
</dbReference>
<dbReference type="RefSeq" id="WP_175561915.1">
    <property type="nucleotide sequence ID" value="NZ_FQUP01000005.1"/>
</dbReference>
<evidence type="ECO:0000313" key="4">
    <source>
        <dbReference type="Proteomes" id="UP000184485"/>
    </source>
</evidence>
<gene>
    <name evidence="3" type="ORF">SAMN02745157_4355</name>
</gene>
<evidence type="ECO:0000313" key="3">
    <source>
        <dbReference type="EMBL" id="SHG50657.1"/>
    </source>
</evidence>
<dbReference type="PROSITE" id="PS51257">
    <property type="entry name" value="PROKAR_LIPOPROTEIN"/>
    <property type="match status" value="1"/>
</dbReference>
<dbReference type="AlphaFoldDB" id="A0A1M5KD34"/>
<keyword evidence="4" id="KW-1185">Reference proteome</keyword>
<name>A0A1M5KD34_9HYPH</name>
<keyword evidence="2" id="KW-0732">Signal</keyword>
<feature type="region of interest" description="Disordered" evidence="1">
    <location>
        <begin position="35"/>
        <end position="55"/>
    </location>
</feature>
<reference evidence="3 4" key="1">
    <citation type="submission" date="2016-11" db="EMBL/GenBank/DDBJ databases">
        <authorList>
            <person name="Jaros S."/>
            <person name="Januszkiewicz K."/>
            <person name="Wedrychowicz H."/>
        </authorList>
    </citation>
    <scope>NUCLEOTIDE SEQUENCE [LARGE SCALE GENOMIC DNA]</scope>
    <source>
        <strain evidence="3 4">DSM 19436</strain>
    </source>
</reference>
<sequence length="55" mass="5525">MRLFILSLAMVAGLAAVSGCSSTGNNAAAIQAMDNPPNSCGPGGSQNIEDCDNIR</sequence>